<dbReference type="AlphaFoldDB" id="A0A8C5PGM4"/>
<dbReference type="PANTHER" id="PTHR21436">
    <property type="entry name" value="COILED-COIL DOMAIN-CONTAINING PROTEIN 142"/>
    <property type="match status" value="1"/>
</dbReference>
<protein>
    <recommendedName>
        <fullName evidence="2">CC142 N-terminal domain-containing protein</fullName>
    </recommendedName>
</protein>
<dbReference type="PANTHER" id="PTHR21436:SF2">
    <property type="entry name" value="COILED-COIL DOMAIN-CONTAINING PROTEIN 142"/>
    <property type="match status" value="1"/>
</dbReference>
<accession>A0A8C5PGM4</accession>
<dbReference type="InterPro" id="IPR026700">
    <property type="entry name" value="CCDC142"/>
</dbReference>
<feature type="domain" description="CC142 N-terminal" evidence="2">
    <location>
        <begin position="91"/>
        <end position="275"/>
    </location>
</feature>
<keyword evidence="4" id="KW-1185">Reference proteome</keyword>
<organism evidence="3 4">
    <name type="scientific">Leptobrachium leishanense</name>
    <name type="common">Leishan spiny toad</name>
    <dbReference type="NCBI Taxonomy" id="445787"/>
    <lineage>
        <taxon>Eukaryota</taxon>
        <taxon>Metazoa</taxon>
        <taxon>Chordata</taxon>
        <taxon>Craniata</taxon>
        <taxon>Vertebrata</taxon>
        <taxon>Euteleostomi</taxon>
        <taxon>Amphibia</taxon>
        <taxon>Batrachia</taxon>
        <taxon>Anura</taxon>
        <taxon>Pelobatoidea</taxon>
        <taxon>Megophryidae</taxon>
        <taxon>Leptobrachium</taxon>
    </lineage>
</organism>
<dbReference type="Ensembl" id="ENSLLET00000022783.1">
    <property type="protein sequence ID" value="ENSLLEP00000021932.1"/>
    <property type="gene ID" value="ENSLLEG00000013925.1"/>
</dbReference>
<reference evidence="3" key="1">
    <citation type="submission" date="2025-08" db="UniProtKB">
        <authorList>
            <consortium name="Ensembl"/>
        </authorList>
    </citation>
    <scope>IDENTIFICATION</scope>
</reference>
<name>A0A8C5PGM4_9ANUR</name>
<dbReference type="InterPro" id="IPR056901">
    <property type="entry name" value="CC142_N"/>
</dbReference>
<reference evidence="3" key="2">
    <citation type="submission" date="2025-09" db="UniProtKB">
        <authorList>
            <consortium name="Ensembl"/>
        </authorList>
    </citation>
    <scope>IDENTIFICATION</scope>
</reference>
<evidence type="ECO:0000259" key="2">
    <source>
        <dbReference type="Pfam" id="PF25081"/>
    </source>
</evidence>
<evidence type="ECO:0000313" key="3">
    <source>
        <dbReference type="Ensembl" id="ENSLLEP00000021932.1"/>
    </source>
</evidence>
<evidence type="ECO:0000313" key="4">
    <source>
        <dbReference type="Proteomes" id="UP000694569"/>
    </source>
</evidence>
<dbReference type="OrthoDB" id="6579237at2759"/>
<dbReference type="Proteomes" id="UP000694569">
    <property type="component" value="Unplaced"/>
</dbReference>
<evidence type="ECO:0000256" key="1">
    <source>
        <dbReference type="SAM" id="MobiDB-lite"/>
    </source>
</evidence>
<feature type="region of interest" description="Disordered" evidence="1">
    <location>
        <begin position="1"/>
        <end position="20"/>
    </location>
</feature>
<dbReference type="Pfam" id="PF25081">
    <property type="entry name" value="CC142_N"/>
    <property type="match status" value="1"/>
</dbReference>
<proteinExistence type="predicted"/>
<sequence length="466" mass="51558">MEGFNLKSPSMAKTEPEMSQLDDGKWISNLSSSLMLQGAEDATRSAEGSVDLPCPCAGNVYSPLDRALLGAARHLVCASTQVAGPGQHVTRLLMLALQRRLLSTARDYTACLKNVTDLVLLLCEHSARPIRGVAELVTICAQLWGQIQRTLSFHRKVQADPWLLLLSPTLRPATRDMSRVLAQWCVQAVLLTDLCIQSVLCTLAQEPDWDMGQLVPSLALYNQAVSEIKSWTHTWRRPRTYPPARVMELLAEERGLSLARSFCCSLRAQGLQQVLGMDSSFQRVLRMDSSGQRGLGVDSSGQRGLGMNGSGQWGLGMDGSGQWQLGGFLQESVEDLVGLLQEERRHVSGLLQALACSGHGRWSEKQEDHRDLSEAALFTCYSTHVWASFSAHIYQAFYGGSRRSEDLLAVFSSRQAAILQVIDALTDTLASARIPDLCRSESRRLIARLLCTRVFITWDQRKELLT</sequence>